<feature type="transmembrane region" description="Helical" evidence="1">
    <location>
        <begin position="126"/>
        <end position="148"/>
    </location>
</feature>
<evidence type="ECO:0008006" key="4">
    <source>
        <dbReference type="Google" id="ProtNLM"/>
    </source>
</evidence>
<name>A0A9P5RU93_9FUNG</name>
<sequence length="154" mass="17765">MYTGAFIFFFAYRQQLNSLFLVVLLLYINAFSLGYFISVVVNRSLFGLAGTGMSLAWALVVSGTAPQLYEVMTSHGYATVRWVWDVSAPRWGVEAFYLKEMEPRIYNEIKHNVLGDMYAFEHYEGAIMSMIYICLGWNVLTFTLMKLLNRHKVK</sequence>
<reference evidence="2" key="1">
    <citation type="journal article" date="2020" name="Fungal Divers.">
        <title>Resolving the Mortierellaceae phylogeny through synthesis of multi-gene phylogenetics and phylogenomics.</title>
        <authorList>
            <person name="Vandepol N."/>
            <person name="Liber J."/>
            <person name="Desiro A."/>
            <person name="Na H."/>
            <person name="Kennedy M."/>
            <person name="Barry K."/>
            <person name="Grigoriev I.V."/>
            <person name="Miller A.N."/>
            <person name="O'Donnell K."/>
            <person name="Stajich J.E."/>
            <person name="Bonito G."/>
        </authorList>
    </citation>
    <scope>NUCLEOTIDE SEQUENCE</scope>
    <source>
        <strain evidence="2">NRRL 6426</strain>
    </source>
</reference>
<evidence type="ECO:0000256" key="1">
    <source>
        <dbReference type="SAM" id="Phobius"/>
    </source>
</evidence>
<gene>
    <name evidence="2" type="ORF">BG015_000142</name>
</gene>
<organism evidence="2 3">
    <name type="scientific">Linnemannia schmuckeri</name>
    <dbReference type="NCBI Taxonomy" id="64567"/>
    <lineage>
        <taxon>Eukaryota</taxon>
        <taxon>Fungi</taxon>
        <taxon>Fungi incertae sedis</taxon>
        <taxon>Mucoromycota</taxon>
        <taxon>Mortierellomycotina</taxon>
        <taxon>Mortierellomycetes</taxon>
        <taxon>Mortierellales</taxon>
        <taxon>Mortierellaceae</taxon>
        <taxon>Linnemannia</taxon>
    </lineage>
</organism>
<dbReference type="AlphaFoldDB" id="A0A9P5RU93"/>
<evidence type="ECO:0000313" key="2">
    <source>
        <dbReference type="EMBL" id="KAF9144311.1"/>
    </source>
</evidence>
<protein>
    <recommendedName>
        <fullName evidence="4">ABC-2 type transporter domain-containing protein</fullName>
    </recommendedName>
</protein>
<evidence type="ECO:0000313" key="3">
    <source>
        <dbReference type="Proteomes" id="UP000748756"/>
    </source>
</evidence>
<dbReference type="Proteomes" id="UP000748756">
    <property type="component" value="Unassembled WGS sequence"/>
</dbReference>
<feature type="transmembrane region" description="Helical" evidence="1">
    <location>
        <begin position="45"/>
        <end position="65"/>
    </location>
</feature>
<dbReference type="EMBL" id="JAAAUQ010001017">
    <property type="protein sequence ID" value="KAF9144311.1"/>
    <property type="molecule type" value="Genomic_DNA"/>
</dbReference>
<feature type="transmembrane region" description="Helical" evidence="1">
    <location>
        <begin position="18"/>
        <end position="38"/>
    </location>
</feature>
<proteinExistence type="predicted"/>
<keyword evidence="1" id="KW-1133">Transmembrane helix</keyword>
<accession>A0A9P5RU93</accession>
<keyword evidence="1" id="KW-0472">Membrane</keyword>
<dbReference type="OrthoDB" id="66620at2759"/>
<comment type="caution">
    <text evidence="2">The sequence shown here is derived from an EMBL/GenBank/DDBJ whole genome shotgun (WGS) entry which is preliminary data.</text>
</comment>
<keyword evidence="3" id="KW-1185">Reference proteome</keyword>
<keyword evidence="1" id="KW-0812">Transmembrane</keyword>